<protein>
    <recommendedName>
        <fullName evidence="3">AAA domain-containing protein</fullName>
    </recommendedName>
</protein>
<dbReference type="Gene3D" id="3.40.50.300">
    <property type="entry name" value="P-loop containing nucleotide triphosphate hydrolases"/>
    <property type="match status" value="1"/>
</dbReference>
<dbReference type="SUPFAM" id="SSF52540">
    <property type="entry name" value="P-loop containing nucleoside triphosphate hydrolases"/>
    <property type="match status" value="1"/>
</dbReference>
<organism evidence="1 2">
    <name type="scientific">[Clostridium] fimetarium</name>
    <dbReference type="NCBI Taxonomy" id="99656"/>
    <lineage>
        <taxon>Bacteria</taxon>
        <taxon>Bacillati</taxon>
        <taxon>Bacillota</taxon>
        <taxon>Clostridia</taxon>
        <taxon>Lachnospirales</taxon>
        <taxon>Lachnospiraceae</taxon>
    </lineage>
</organism>
<dbReference type="InterPro" id="IPR027417">
    <property type="entry name" value="P-loop_NTPase"/>
</dbReference>
<accession>A0A1I0PVR1</accession>
<dbReference type="AlphaFoldDB" id="A0A1I0PVR1"/>
<sequence length="203" mass="24336">MSLILSLQGCMAVGKTTALNYIYENVPYVKISYDINTDIMEQIKSRKLNKNQYEDYLEIQKFWINKEIERWKMAQKNEYTLMDFGAAEIEFYSLNYPKTIGKDWKVEGELYKELINLRKCMPDRTLFLDASEDTLRRNKEQDTRLPRNSFEHHLKYLLPLKREWFIGRKDVDVLNVDTLSQKEVGVKVKEWIDKCIYEIKSCY</sequence>
<proteinExistence type="predicted"/>
<evidence type="ECO:0008006" key="3">
    <source>
        <dbReference type="Google" id="ProtNLM"/>
    </source>
</evidence>
<name>A0A1I0PVR1_9FIRM</name>
<evidence type="ECO:0000313" key="2">
    <source>
        <dbReference type="Proteomes" id="UP000199701"/>
    </source>
</evidence>
<reference evidence="1 2" key="1">
    <citation type="submission" date="2016-10" db="EMBL/GenBank/DDBJ databases">
        <authorList>
            <person name="de Groot N.N."/>
        </authorList>
    </citation>
    <scope>NUCLEOTIDE SEQUENCE [LARGE SCALE GENOMIC DNA]</scope>
    <source>
        <strain evidence="1 2">DSM 9179</strain>
    </source>
</reference>
<dbReference type="RefSeq" id="WP_207647441.1">
    <property type="nucleotide sequence ID" value="NZ_FOJI01000006.1"/>
</dbReference>
<gene>
    <name evidence="1" type="ORF">SAMN05421659_10655</name>
</gene>
<dbReference type="EMBL" id="FOJI01000006">
    <property type="protein sequence ID" value="SEW18577.1"/>
    <property type="molecule type" value="Genomic_DNA"/>
</dbReference>
<evidence type="ECO:0000313" key="1">
    <source>
        <dbReference type="EMBL" id="SEW18577.1"/>
    </source>
</evidence>
<dbReference type="Proteomes" id="UP000199701">
    <property type="component" value="Unassembled WGS sequence"/>
</dbReference>
<keyword evidence="2" id="KW-1185">Reference proteome</keyword>